<feature type="compositionally biased region" description="Polar residues" evidence="1">
    <location>
        <begin position="50"/>
        <end position="61"/>
    </location>
</feature>
<comment type="caution">
    <text evidence="2">The sequence shown here is derived from an EMBL/GenBank/DDBJ whole genome shotgun (WGS) entry which is preliminary data.</text>
</comment>
<feature type="region of interest" description="Disordered" evidence="1">
    <location>
        <begin position="177"/>
        <end position="198"/>
    </location>
</feature>
<dbReference type="EMBL" id="VFLP01000029">
    <property type="protein sequence ID" value="TRX93463.1"/>
    <property type="molecule type" value="Genomic_DNA"/>
</dbReference>
<feature type="compositionally biased region" description="Low complexity" evidence="1">
    <location>
        <begin position="20"/>
        <end position="34"/>
    </location>
</feature>
<gene>
    <name evidence="2" type="ORF">FHL15_005738</name>
</gene>
<evidence type="ECO:0000313" key="3">
    <source>
        <dbReference type="Proteomes" id="UP000319160"/>
    </source>
</evidence>
<proteinExistence type="predicted"/>
<keyword evidence="3" id="KW-1185">Reference proteome</keyword>
<organism evidence="2 3">
    <name type="scientific">Xylaria flabelliformis</name>
    <dbReference type="NCBI Taxonomy" id="2512241"/>
    <lineage>
        <taxon>Eukaryota</taxon>
        <taxon>Fungi</taxon>
        <taxon>Dikarya</taxon>
        <taxon>Ascomycota</taxon>
        <taxon>Pezizomycotina</taxon>
        <taxon>Sordariomycetes</taxon>
        <taxon>Xylariomycetidae</taxon>
        <taxon>Xylariales</taxon>
        <taxon>Xylariaceae</taxon>
        <taxon>Xylaria</taxon>
    </lineage>
</organism>
<reference evidence="3" key="1">
    <citation type="submission" date="2019-06" db="EMBL/GenBank/DDBJ databases">
        <title>Draft genome sequence of the griseofulvin-producing fungus Xylaria cubensis strain G536.</title>
        <authorList>
            <person name="Mead M.E."/>
            <person name="Raja H.A."/>
            <person name="Steenwyk J.L."/>
            <person name="Knowles S.L."/>
            <person name="Oberlies N.H."/>
            <person name="Rokas A."/>
        </authorList>
    </citation>
    <scope>NUCLEOTIDE SEQUENCE [LARGE SCALE GENOMIC DNA]</scope>
    <source>
        <strain evidence="3">G536</strain>
    </source>
</reference>
<dbReference type="Proteomes" id="UP000319160">
    <property type="component" value="Unassembled WGS sequence"/>
</dbReference>
<evidence type="ECO:0000256" key="1">
    <source>
        <dbReference type="SAM" id="MobiDB-lite"/>
    </source>
</evidence>
<dbReference type="STRING" id="2512241.A0A553HZT7"/>
<protein>
    <submittedName>
        <fullName evidence="2">Uncharacterized protein</fullName>
    </submittedName>
</protein>
<feature type="region of interest" description="Disordered" evidence="1">
    <location>
        <begin position="1"/>
        <end position="83"/>
    </location>
</feature>
<dbReference type="AlphaFoldDB" id="A0A553HZT7"/>
<accession>A0A553HZT7</accession>
<evidence type="ECO:0000313" key="2">
    <source>
        <dbReference type="EMBL" id="TRX93463.1"/>
    </source>
</evidence>
<name>A0A553HZT7_9PEZI</name>
<sequence length="226" mass="25794">MPTPIFNLDFSSPHRPAVPSPLSSSPLRPSQVSPPLSPCDSNSRSRREIQSSPIRGSTSRFSKYASRNVKPNPLRLSREKAQEGRRTLFLKNVRQRAEDRKWEQRGGDQETLKLEWNVLNRQRKQEKDMDLDGIVYDDELEDIPESAFEAQDKTDDMIVDAIAREEEAELDAMLSLLDNNSSPQTVKRPDTPSLSDDEDYDTLFMDILSQQSTDDRFISSGEMDMS</sequence>
<dbReference type="OrthoDB" id="5279705at2759"/>